<dbReference type="PANTHER" id="PTHR23023">
    <property type="entry name" value="DIMETHYLANILINE MONOOXYGENASE"/>
    <property type="match status" value="1"/>
</dbReference>
<keyword evidence="9 20" id="KW-1133">Transmembrane helix</keyword>
<evidence type="ECO:0000313" key="23">
    <source>
        <dbReference type="RefSeq" id="XP_022090306.1"/>
    </source>
</evidence>
<dbReference type="PRINTS" id="PR00370">
    <property type="entry name" value="FMOXYGENASE"/>
</dbReference>
<dbReference type="Gene3D" id="3.50.50.60">
    <property type="entry name" value="FAD/NAD(P)-binding domain"/>
    <property type="match status" value="1"/>
</dbReference>
<evidence type="ECO:0000256" key="20">
    <source>
        <dbReference type="SAM" id="Phobius"/>
    </source>
</evidence>
<keyword evidence="21" id="KW-0732">Signal</keyword>
<evidence type="ECO:0000256" key="19">
    <source>
        <dbReference type="RuleBase" id="RU361177"/>
    </source>
</evidence>
<feature type="chain" id="PRO_5034193875" description="Flavin-containing monooxygenase" evidence="21">
    <location>
        <begin position="22"/>
        <end position="537"/>
    </location>
</feature>
<keyword evidence="12 18" id="KW-0472">Membrane</keyword>
<dbReference type="GeneID" id="110979092"/>
<proteinExistence type="inferred from homology"/>
<dbReference type="Proteomes" id="UP000694845">
    <property type="component" value="Unplaced"/>
</dbReference>
<dbReference type="AlphaFoldDB" id="A0A8B7YF80"/>
<evidence type="ECO:0000256" key="10">
    <source>
        <dbReference type="ARBA" id="ARBA00023002"/>
    </source>
</evidence>
<comment type="function">
    <text evidence="13">Broad spectrum monooxygenase that catalyzes the oxygenation of a wide variety of nitrogen- and sulfur-containing compounds including xenobiotics. Catalyzes the S-oxygenation of hypotaurine to produce taurine, an organic osmolyte involved in cell volume regulation as well as a variety of cytoprotective and developmental processes. In vitro, catalyzes the N-oxygenation of trimethylamine (TMA) to produce trimethylamine N-oxide (TMAO) and could therefore participate to the detoxification of this compound that is generated by the action of gut microbiota from dietary precursors such as choline, choline containing compounds, betaine or L-carnitine.</text>
</comment>
<keyword evidence="11 18" id="KW-0503">Monooxygenase</keyword>
<evidence type="ECO:0000256" key="2">
    <source>
        <dbReference type="ARBA" id="ARBA00004389"/>
    </source>
</evidence>
<evidence type="ECO:0000256" key="11">
    <source>
        <dbReference type="ARBA" id="ARBA00023033"/>
    </source>
</evidence>
<dbReference type="EC" id="1.-.-.-" evidence="19"/>
<dbReference type="Pfam" id="PF00743">
    <property type="entry name" value="FMO-like"/>
    <property type="match status" value="1"/>
</dbReference>
<accession>A0A8B7YF80</accession>
<dbReference type="OrthoDB" id="66881at2759"/>
<comment type="catalytic activity">
    <reaction evidence="14">
        <text>hypotaurine + NADH + O2 + H(+) = taurine + NAD(+) + H2O</text>
        <dbReference type="Rhea" id="RHEA:74111"/>
        <dbReference type="ChEBI" id="CHEBI:15377"/>
        <dbReference type="ChEBI" id="CHEBI:15378"/>
        <dbReference type="ChEBI" id="CHEBI:15379"/>
        <dbReference type="ChEBI" id="CHEBI:57540"/>
        <dbReference type="ChEBI" id="CHEBI:57853"/>
        <dbReference type="ChEBI" id="CHEBI:57945"/>
        <dbReference type="ChEBI" id="CHEBI:507393"/>
        <dbReference type="EC" id="1.14.13.8"/>
    </reaction>
    <physiologicalReaction direction="left-to-right" evidence="14">
        <dbReference type="Rhea" id="RHEA:74112"/>
    </physiologicalReaction>
</comment>
<dbReference type="GO" id="GO:0005789">
    <property type="term" value="C:endoplasmic reticulum membrane"/>
    <property type="evidence" value="ECO:0007669"/>
    <property type="project" value="UniProtKB-SubCell"/>
</dbReference>
<name>A0A8B7YF80_ACAPL</name>
<dbReference type="RefSeq" id="XP_022090306.1">
    <property type="nucleotide sequence ID" value="XM_022234614.1"/>
</dbReference>
<keyword evidence="22" id="KW-1185">Reference proteome</keyword>
<gene>
    <name evidence="23" type="primary">LOC110979092</name>
</gene>
<keyword evidence="6 18" id="KW-0256">Endoplasmic reticulum</keyword>
<evidence type="ECO:0000256" key="5">
    <source>
        <dbReference type="ARBA" id="ARBA00022692"/>
    </source>
</evidence>
<evidence type="ECO:0000256" key="15">
    <source>
        <dbReference type="ARBA" id="ARBA00048041"/>
    </source>
</evidence>
<protein>
    <recommendedName>
        <fullName evidence="19">Flavin-containing monooxygenase</fullName>
        <ecNumber evidence="19">1.-.-.-</ecNumber>
    </recommendedName>
</protein>
<dbReference type="SUPFAM" id="SSF51905">
    <property type="entry name" value="FAD/NAD(P)-binding domain"/>
    <property type="match status" value="2"/>
</dbReference>
<evidence type="ECO:0000256" key="3">
    <source>
        <dbReference type="ARBA" id="ARBA00009183"/>
    </source>
</evidence>
<evidence type="ECO:0000256" key="16">
    <source>
        <dbReference type="ARBA" id="ARBA00048088"/>
    </source>
</evidence>
<dbReference type="GO" id="GO:0050660">
    <property type="term" value="F:flavin adenine dinucleotide binding"/>
    <property type="evidence" value="ECO:0007669"/>
    <property type="project" value="InterPro"/>
</dbReference>
<keyword evidence="8 18" id="KW-0521">NADP</keyword>
<sequence>MSNCAKMKVAIIGAGISGLLAIKTCLEEGMEPHCFERYGQLGGVWVYDKHLRPGQGSAIYDSLTANSSKCLLALSDFPMPHDLPPYPRYYHVLKYFQDYATHFDLEKHITFNTTVLRVEPTADFEATGRWNVRTRTEGCEEVAGVYDAVFVCSGMYKAPHIPDYPGLDEFEGLKMHSNEFRNADCFDDKTVVVMGASNSAGDVTADISRRARQVHISMRHGCWVVRRMAVDSTPIDMMVNRRILQYAPKPIVDRIAMSKASVNYSHDKLGLRAESSLLRSEVMVNDEIGDRIMCGAVQCRPAVKRFTRTGVEFVDGYKIDNLDAVVFATGYKLGFDFIDRSIIQDSYADLDLFMHIFPPKLKHQTLAVIGCVTTLGGQPPVFELQARLAARVFKRLVRLPEQDAMMADVKRRRDILFQNYGKHRIFFPPVPYQEEMAEMIGVKPRFSELFLTNPKLAFQVFFGPCYPATYRLRGPHSWKGAKQVIQESWNSTANATKTRVPMKNQGQGDMVSAQANTLLRIGLAALMIFVALTALIA</sequence>
<evidence type="ECO:0000256" key="21">
    <source>
        <dbReference type="SAM" id="SignalP"/>
    </source>
</evidence>
<dbReference type="FunFam" id="3.50.50.60:FF:000159">
    <property type="entry name" value="Dimethylaniline monooxygenase [N-oxide-forming]"/>
    <property type="match status" value="1"/>
</dbReference>
<evidence type="ECO:0000256" key="18">
    <source>
        <dbReference type="PIRNR" id="PIRNR000332"/>
    </source>
</evidence>
<keyword evidence="10 18" id="KW-0560">Oxidoreductase</keyword>
<dbReference type="PIRSF" id="PIRSF000332">
    <property type="entry name" value="FMO"/>
    <property type="match status" value="1"/>
</dbReference>
<comment type="catalytic activity">
    <reaction evidence="16">
        <text>trimethylamine + NADPH + O2 = trimethylamine N-oxide + NADP(+) + H2O</text>
        <dbReference type="Rhea" id="RHEA:31979"/>
        <dbReference type="ChEBI" id="CHEBI:15377"/>
        <dbReference type="ChEBI" id="CHEBI:15379"/>
        <dbReference type="ChEBI" id="CHEBI:15724"/>
        <dbReference type="ChEBI" id="CHEBI:57783"/>
        <dbReference type="ChEBI" id="CHEBI:58349"/>
        <dbReference type="ChEBI" id="CHEBI:58389"/>
        <dbReference type="EC" id="1.14.13.148"/>
    </reaction>
    <physiologicalReaction direction="left-to-right" evidence="16">
        <dbReference type="Rhea" id="RHEA:31980"/>
    </physiologicalReaction>
</comment>
<comment type="subcellular location">
    <subcellularLocation>
        <location evidence="2">Endoplasmic reticulum membrane</location>
        <topology evidence="2">Single-pass membrane protein</topology>
    </subcellularLocation>
</comment>
<reference evidence="23" key="1">
    <citation type="submission" date="2025-08" db="UniProtKB">
        <authorList>
            <consortium name="RefSeq"/>
        </authorList>
    </citation>
    <scope>IDENTIFICATION</scope>
</reference>
<evidence type="ECO:0000256" key="14">
    <source>
        <dbReference type="ARBA" id="ARBA00047338"/>
    </source>
</evidence>
<comment type="cofactor">
    <cofactor evidence="1 18 19">
        <name>FAD</name>
        <dbReference type="ChEBI" id="CHEBI:57692"/>
    </cofactor>
</comment>
<comment type="catalytic activity">
    <reaction evidence="17">
        <text>N,N-dimethylaniline + NADPH + O2 + H(+) = N,N-dimethylaniline N-oxide + NADP(+) + H2O</text>
        <dbReference type="Rhea" id="RHEA:24468"/>
        <dbReference type="ChEBI" id="CHEBI:15377"/>
        <dbReference type="ChEBI" id="CHEBI:15378"/>
        <dbReference type="ChEBI" id="CHEBI:15379"/>
        <dbReference type="ChEBI" id="CHEBI:16269"/>
        <dbReference type="ChEBI" id="CHEBI:17735"/>
        <dbReference type="ChEBI" id="CHEBI:57783"/>
        <dbReference type="ChEBI" id="CHEBI:58349"/>
        <dbReference type="EC" id="1.14.13.8"/>
    </reaction>
    <physiologicalReaction direction="left-to-right" evidence="17">
        <dbReference type="Rhea" id="RHEA:24469"/>
    </physiologicalReaction>
</comment>
<keyword evidence="5 20" id="KW-0812">Transmembrane</keyword>
<evidence type="ECO:0000313" key="22">
    <source>
        <dbReference type="Proteomes" id="UP000694845"/>
    </source>
</evidence>
<evidence type="ECO:0000256" key="17">
    <source>
        <dbReference type="ARBA" id="ARBA00049443"/>
    </source>
</evidence>
<evidence type="ECO:0000256" key="9">
    <source>
        <dbReference type="ARBA" id="ARBA00022989"/>
    </source>
</evidence>
<evidence type="ECO:0000256" key="1">
    <source>
        <dbReference type="ARBA" id="ARBA00001974"/>
    </source>
</evidence>
<dbReference type="InterPro" id="IPR000960">
    <property type="entry name" value="Flavin_mOase"/>
</dbReference>
<evidence type="ECO:0000256" key="4">
    <source>
        <dbReference type="ARBA" id="ARBA00022630"/>
    </source>
</evidence>
<evidence type="ECO:0000256" key="12">
    <source>
        <dbReference type="ARBA" id="ARBA00023136"/>
    </source>
</evidence>
<organism evidence="22 23">
    <name type="scientific">Acanthaster planci</name>
    <name type="common">Crown-of-thorns starfish</name>
    <dbReference type="NCBI Taxonomy" id="133434"/>
    <lineage>
        <taxon>Eukaryota</taxon>
        <taxon>Metazoa</taxon>
        <taxon>Echinodermata</taxon>
        <taxon>Eleutherozoa</taxon>
        <taxon>Asterozoa</taxon>
        <taxon>Asteroidea</taxon>
        <taxon>Valvatacea</taxon>
        <taxon>Valvatida</taxon>
        <taxon>Acanthasteridae</taxon>
        <taxon>Acanthaster</taxon>
    </lineage>
</organism>
<evidence type="ECO:0000256" key="6">
    <source>
        <dbReference type="ARBA" id="ARBA00022824"/>
    </source>
</evidence>
<dbReference type="GO" id="GO:0004499">
    <property type="term" value="F:N,N-dimethylaniline monooxygenase activity"/>
    <property type="evidence" value="ECO:0007669"/>
    <property type="project" value="UniProtKB-UniRule"/>
</dbReference>
<comment type="catalytic activity">
    <reaction evidence="15">
        <text>hypotaurine + NADPH + O2 + H(+) = taurine + NADP(+) + H2O</text>
        <dbReference type="Rhea" id="RHEA:69819"/>
        <dbReference type="ChEBI" id="CHEBI:15377"/>
        <dbReference type="ChEBI" id="CHEBI:15378"/>
        <dbReference type="ChEBI" id="CHEBI:15379"/>
        <dbReference type="ChEBI" id="CHEBI:57783"/>
        <dbReference type="ChEBI" id="CHEBI:57853"/>
        <dbReference type="ChEBI" id="CHEBI:58349"/>
        <dbReference type="ChEBI" id="CHEBI:507393"/>
        <dbReference type="EC" id="1.14.13.8"/>
    </reaction>
    <physiologicalReaction direction="left-to-right" evidence="15">
        <dbReference type="Rhea" id="RHEA:69820"/>
    </physiologicalReaction>
</comment>
<dbReference type="InterPro" id="IPR036188">
    <property type="entry name" value="FAD/NAD-bd_sf"/>
</dbReference>
<keyword evidence="4 18" id="KW-0285">Flavoprotein</keyword>
<dbReference type="GO" id="GO:0034899">
    <property type="term" value="F:trimethylamine monooxygenase activity"/>
    <property type="evidence" value="ECO:0007669"/>
    <property type="project" value="UniProtKB-EC"/>
</dbReference>
<dbReference type="GO" id="GO:0050661">
    <property type="term" value="F:NADP binding"/>
    <property type="evidence" value="ECO:0007669"/>
    <property type="project" value="InterPro"/>
</dbReference>
<dbReference type="InterPro" id="IPR050346">
    <property type="entry name" value="FMO-like"/>
</dbReference>
<feature type="signal peptide" evidence="21">
    <location>
        <begin position="1"/>
        <end position="21"/>
    </location>
</feature>
<feature type="transmembrane region" description="Helical" evidence="20">
    <location>
        <begin position="517"/>
        <end position="536"/>
    </location>
</feature>
<comment type="similarity">
    <text evidence="3 18 19">Belongs to the FMO family.</text>
</comment>
<dbReference type="InterPro" id="IPR020946">
    <property type="entry name" value="Flavin_mOase-like"/>
</dbReference>
<evidence type="ECO:0000256" key="8">
    <source>
        <dbReference type="ARBA" id="ARBA00022857"/>
    </source>
</evidence>
<dbReference type="KEGG" id="aplc:110979092"/>
<keyword evidence="7 18" id="KW-0274">FAD</keyword>
<evidence type="ECO:0000256" key="13">
    <source>
        <dbReference type="ARBA" id="ARBA00045957"/>
    </source>
</evidence>
<evidence type="ECO:0000256" key="7">
    <source>
        <dbReference type="ARBA" id="ARBA00022827"/>
    </source>
</evidence>